<dbReference type="RefSeq" id="WP_340344621.1">
    <property type="nucleotide sequence ID" value="NZ_JBBKZT010000010.1"/>
</dbReference>
<dbReference type="InterPro" id="IPR006533">
    <property type="entry name" value="T6SS_Vgr_RhsGE"/>
</dbReference>
<protein>
    <submittedName>
        <fullName evidence="6">Type VI secretion system Vgr family protein</fullName>
    </submittedName>
</protein>
<dbReference type="InterPro" id="IPR006531">
    <property type="entry name" value="Gp5/Vgr_OB"/>
</dbReference>
<comment type="caution">
    <text evidence="6">The sequence shown here is derived from an EMBL/GenBank/DDBJ whole genome shotgun (WGS) entry which is preliminary data.</text>
</comment>
<feature type="domain" description="Gp5/Type VI secretion system Vgr protein OB-fold" evidence="3">
    <location>
        <begin position="416"/>
        <end position="479"/>
    </location>
</feature>
<evidence type="ECO:0000259" key="4">
    <source>
        <dbReference type="Pfam" id="PF10106"/>
    </source>
</evidence>
<dbReference type="InterPro" id="IPR037026">
    <property type="entry name" value="Vgr_OB-fold_dom_sf"/>
</dbReference>
<accession>A0ABU8WPM9</accession>
<dbReference type="NCBIfam" id="TIGR01646">
    <property type="entry name" value="vgr_GE"/>
    <property type="match status" value="1"/>
</dbReference>
<dbReference type="Gene3D" id="2.40.50.230">
    <property type="entry name" value="Gp5 N-terminal domain"/>
    <property type="match status" value="1"/>
</dbReference>
<dbReference type="InterPro" id="IPR017847">
    <property type="entry name" value="T6SS_RhsGE_Vgr_subset"/>
</dbReference>
<dbReference type="Pfam" id="PF04717">
    <property type="entry name" value="Phage_base_V"/>
    <property type="match status" value="1"/>
</dbReference>
<evidence type="ECO:0000256" key="2">
    <source>
        <dbReference type="SAM" id="MobiDB-lite"/>
    </source>
</evidence>
<feature type="domain" description="Putative type VI secretion system Rhs element associated Vgr" evidence="5">
    <location>
        <begin position="513"/>
        <end position="616"/>
    </location>
</feature>
<name>A0ABU8WPM9_9BURK</name>
<feature type="domain" description="DUF2345" evidence="4">
    <location>
        <begin position="650"/>
        <end position="696"/>
    </location>
</feature>
<dbReference type="SUPFAM" id="SSF69279">
    <property type="entry name" value="Phage tail proteins"/>
    <property type="match status" value="2"/>
</dbReference>
<dbReference type="EMBL" id="JBBKZT010000010">
    <property type="protein sequence ID" value="MEJ8849498.1"/>
    <property type="molecule type" value="Genomic_DNA"/>
</dbReference>
<dbReference type="Pfam" id="PF10106">
    <property type="entry name" value="DUF2345"/>
    <property type="match status" value="1"/>
</dbReference>
<dbReference type="Pfam" id="PF13296">
    <property type="entry name" value="T6SS_Vgr"/>
    <property type="match status" value="1"/>
</dbReference>
<reference evidence="6 7" key="1">
    <citation type="submission" date="2024-03" db="EMBL/GenBank/DDBJ databases">
        <title>Novel species of the genus Variovorax.</title>
        <authorList>
            <person name="Liu Q."/>
            <person name="Xin Y.-H."/>
        </authorList>
    </citation>
    <scope>NUCLEOTIDE SEQUENCE [LARGE SCALE GENOMIC DNA]</scope>
    <source>
        <strain evidence="6 7">KACC 18900</strain>
    </source>
</reference>
<evidence type="ECO:0000259" key="5">
    <source>
        <dbReference type="Pfam" id="PF13296"/>
    </source>
</evidence>
<keyword evidence="7" id="KW-1185">Reference proteome</keyword>
<evidence type="ECO:0000313" key="7">
    <source>
        <dbReference type="Proteomes" id="UP001385892"/>
    </source>
</evidence>
<dbReference type="SUPFAM" id="SSF69349">
    <property type="entry name" value="Phage fibre proteins"/>
    <property type="match status" value="1"/>
</dbReference>
<sequence length="708" mass="78197">MPSRFFSFGFDQRKRLITLSFPHDDAPQVTDTHGRKADVHIVIDRLEAEEALSRDFRYTLHLLADSARLKLKDMLGKLLVVSLVRPDGSLRYFTGYCFEFTLVKADDGVAHYIAVLRPWLHYLTLRSNNRVFLAQTLEAQTTTIFADYGALPQWRWVATSDDPQITMACQGGGVGESDANYLHARWEALGLSYRYEHAKDGHTLVLTDDTTIGPAIDGASPEIRFHSAGGPAEENAIKALAPTRQGIPTEYSAIGFNFKNPRPVHAITITHHQPGDMPRLEVHEYTGAYGLRSNGSQEYVERRADELDAVAKYHQAESNNYQVQPGRWFQLTEHFGVKSSTDNDTKYLIVSAVHTASNNYLQESGKPAEYSNTFVASRRYVYWRPGRGYNSTRVQVLAPQTATVVGPEGAGSLHVDQYGRIRIQYHWDREGKHTAWVRVSSSWAGGETGMVSHPRVGSEVVVVHLDGCPDHPLVTGVVYNAWRMPPWELPSQKALTGLRSRELQGDRGNSPAGRSNHVLLDDTEGKIQAQIRSDHDASQLSLGHITRIERNVGRQDPRGQGFELRSDGHGAVRAAEGMLLTTESRASANAHITDMGETVARLTAGRDQHESLSDTAQQAKAHQSGDQDEVAKALKEQNNELAGSGGNREQGQFPELSEPHLVLASPAGIESTTAGTTHHASFKHHAITSGAHTSLIRLLKYSPPVGAR</sequence>
<evidence type="ECO:0000259" key="3">
    <source>
        <dbReference type="Pfam" id="PF04717"/>
    </source>
</evidence>
<comment type="similarity">
    <text evidence="1">Belongs to the VgrG protein family.</text>
</comment>
<evidence type="ECO:0000313" key="6">
    <source>
        <dbReference type="EMBL" id="MEJ8849498.1"/>
    </source>
</evidence>
<dbReference type="InterPro" id="IPR028244">
    <property type="entry name" value="T6SS_Rhs_Vgr_dom"/>
</dbReference>
<evidence type="ECO:0000256" key="1">
    <source>
        <dbReference type="ARBA" id="ARBA00005558"/>
    </source>
</evidence>
<proteinExistence type="inferred from homology"/>
<dbReference type="Proteomes" id="UP001385892">
    <property type="component" value="Unassembled WGS sequence"/>
</dbReference>
<dbReference type="SUPFAM" id="SSF69255">
    <property type="entry name" value="gp5 N-terminal domain-like"/>
    <property type="match status" value="1"/>
</dbReference>
<feature type="region of interest" description="Disordered" evidence="2">
    <location>
        <begin position="606"/>
        <end position="627"/>
    </location>
</feature>
<dbReference type="Gene3D" id="3.55.50.10">
    <property type="entry name" value="Baseplate protein-like domains"/>
    <property type="match status" value="1"/>
</dbReference>
<dbReference type="InterPro" id="IPR018769">
    <property type="entry name" value="VgrG2_DUF2345"/>
</dbReference>
<organism evidence="6 7">
    <name type="scientific">Variovorax rhizosphaerae</name>
    <dbReference type="NCBI Taxonomy" id="1836200"/>
    <lineage>
        <taxon>Bacteria</taxon>
        <taxon>Pseudomonadati</taxon>
        <taxon>Pseudomonadota</taxon>
        <taxon>Betaproteobacteria</taxon>
        <taxon>Burkholderiales</taxon>
        <taxon>Comamonadaceae</taxon>
        <taxon>Variovorax</taxon>
    </lineage>
</organism>
<dbReference type="Gene3D" id="4.10.220.110">
    <property type="match status" value="1"/>
</dbReference>
<dbReference type="NCBIfam" id="TIGR03361">
    <property type="entry name" value="VI_Rhs_Vgr"/>
    <property type="match status" value="1"/>
</dbReference>
<gene>
    <name evidence="6" type="ORF">WKW82_22800</name>
</gene>
<dbReference type="Pfam" id="PF05954">
    <property type="entry name" value="Phage_GPD"/>
    <property type="match status" value="1"/>
</dbReference>
<dbReference type="Gene3D" id="2.30.110.50">
    <property type="match status" value="1"/>
</dbReference>